<name>A0A1F6GFY5_9PROT</name>
<organism evidence="2 3">
    <name type="scientific">Candidatus Lambdaproteobacteria bacterium RIFOXYD2_FULL_50_16</name>
    <dbReference type="NCBI Taxonomy" id="1817772"/>
    <lineage>
        <taxon>Bacteria</taxon>
        <taxon>Pseudomonadati</taxon>
        <taxon>Pseudomonadota</taxon>
        <taxon>Candidatus Lambdaproteobacteria</taxon>
    </lineage>
</organism>
<dbReference type="Pfam" id="PF06114">
    <property type="entry name" value="Peptidase_M78"/>
    <property type="match status" value="1"/>
</dbReference>
<accession>A0A1F6GFY5</accession>
<protein>
    <recommendedName>
        <fullName evidence="1">IrrE N-terminal-like domain-containing protein</fullName>
    </recommendedName>
</protein>
<sequence length="166" mass="18607">MSPNLPSGYSKSSIDSFAEEIGKYLNFNPLKDSIENVIKQLGGKIEYVEDIVVTEGSMEVKSSKDFLIKLPQTALTEKNNFTLAHELGHYVLHAKAGKIPGVFSRPLIGSTTDRLEWEANWFAAGFLMPHGLFEKMHKQGNDLWALAEIFKVSYKAAEVRSQFLNL</sequence>
<evidence type="ECO:0000313" key="2">
    <source>
        <dbReference type="EMBL" id="OGG97024.1"/>
    </source>
</evidence>
<gene>
    <name evidence="2" type="ORF">A2527_02910</name>
</gene>
<dbReference type="Proteomes" id="UP000178449">
    <property type="component" value="Unassembled WGS sequence"/>
</dbReference>
<evidence type="ECO:0000259" key="1">
    <source>
        <dbReference type="Pfam" id="PF06114"/>
    </source>
</evidence>
<comment type="caution">
    <text evidence="2">The sequence shown here is derived from an EMBL/GenBank/DDBJ whole genome shotgun (WGS) entry which is preliminary data.</text>
</comment>
<evidence type="ECO:0000313" key="3">
    <source>
        <dbReference type="Proteomes" id="UP000178449"/>
    </source>
</evidence>
<dbReference type="PANTHER" id="PTHR43236">
    <property type="entry name" value="ANTITOXIN HIGA1"/>
    <property type="match status" value="1"/>
</dbReference>
<feature type="domain" description="IrrE N-terminal-like" evidence="1">
    <location>
        <begin position="77"/>
        <end position="160"/>
    </location>
</feature>
<dbReference type="InterPro" id="IPR052345">
    <property type="entry name" value="Rad_response_metalloprotease"/>
</dbReference>
<dbReference type="EMBL" id="MFNE01000006">
    <property type="protein sequence ID" value="OGG97024.1"/>
    <property type="molecule type" value="Genomic_DNA"/>
</dbReference>
<dbReference type="STRING" id="1817772.A2527_02910"/>
<dbReference type="PANTHER" id="PTHR43236:SF1">
    <property type="entry name" value="BLL7220 PROTEIN"/>
    <property type="match status" value="1"/>
</dbReference>
<dbReference type="Gene3D" id="1.10.10.2910">
    <property type="match status" value="1"/>
</dbReference>
<reference evidence="2 3" key="1">
    <citation type="journal article" date="2016" name="Nat. Commun.">
        <title>Thousands of microbial genomes shed light on interconnected biogeochemical processes in an aquifer system.</title>
        <authorList>
            <person name="Anantharaman K."/>
            <person name="Brown C.T."/>
            <person name="Hug L.A."/>
            <person name="Sharon I."/>
            <person name="Castelle C.J."/>
            <person name="Probst A.J."/>
            <person name="Thomas B.C."/>
            <person name="Singh A."/>
            <person name="Wilkins M.J."/>
            <person name="Karaoz U."/>
            <person name="Brodie E.L."/>
            <person name="Williams K.H."/>
            <person name="Hubbard S.S."/>
            <person name="Banfield J.F."/>
        </authorList>
    </citation>
    <scope>NUCLEOTIDE SEQUENCE [LARGE SCALE GENOMIC DNA]</scope>
</reference>
<proteinExistence type="predicted"/>
<dbReference type="AlphaFoldDB" id="A0A1F6GFY5"/>
<dbReference type="InterPro" id="IPR010359">
    <property type="entry name" value="IrrE_HExxH"/>
</dbReference>